<dbReference type="SUPFAM" id="SSF52540">
    <property type="entry name" value="P-loop containing nucleoside triphosphate hydrolases"/>
    <property type="match status" value="1"/>
</dbReference>
<dbReference type="Gene3D" id="3.40.50.300">
    <property type="entry name" value="P-loop containing nucleotide triphosphate hydrolases"/>
    <property type="match status" value="2"/>
</dbReference>
<feature type="domain" description="Helicase HerA central" evidence="1">
    <location>
        <begin position="14"/>
        <end position="117"/>
    </location>
</feature>
<keyword evidence="2" id="KW-0067">ATP-binding</keyword>
<dbReference type="PANTHER" id="PTHR42957:SF1">
    <property type="entry name" value="HELICASE MJ1565-RELATED"/>
    <property type="match status" value="1"/>
</dbReference>
<gene>
    <name evidence="2" type="ORF">MUN76_10390</name>
</gene>
<evidence type="ECO:0000259" key="1">
    <source>
        <dbReference type="Pfam" id="PF01935"/>
    </source>
</evidence>
<dbReference type="Proteomes" id="UP000831775">
    <property type="component" value="Chromosome"/>
</dbReference>
<dbReference type="PANTHER" id="PTHR42957">
    <property type="entry name" value="HELICASE MJ1565-RELATED"/>
    <property type="match status" value="1"/>
</dbReference>
<dbReference type="EMBL" id="CP095043">
    <property type="protein sequence ID" value="UOQ59460.1"/>
    <property type="molecule type" value="Genomic_DNA"/>
</dbReference>
<sequence>MQLRVGTRIDAEGPGLVTASKMNRHTFWCGQSGSGKTYALGVLLEQVLLHTRLPLVILDPNSDFVRFSELRADASEADAAELRSRSVRVLRPHTAEDPLKVRFLSMPLISRAALLQIDPLRDADEFNAMIKMEPEVLAGLQEPLADWLRASGNPVHRKIAIRLENLGLADLDLWAGRHRSVIEFIDDRADATVVDLGGFSTPLEPKATALAVLDHLWERRADRIGRLIVIDEAHNLCSPDPVTAVDTLLTERIVQIAAEGRKYGLWLLMSTQRPSKVHPNALSQCDNLGLMKLSSPGDLAELARVFGYAPAELLSRVTGFSQGQALFAGGFVAEPQVVQMRDRLTLEGGSDVAIELRDHVARGLPD</sequence>
<dbReference type="InterPro" id="IPR008571">
    <property type="entry name" value="HerA-like"/>
</dbReference>
<keyword evidence="3" id="KW-1185">Reference proteome</keyword>
<evidence type="ECO:0000313" key="2">
    <source>
        <dbReference type="EMBL" id="UOQ59460.1"/>
    </source>
</evidence>
<dbReference type="Pfam" id="PF01935">
    <property type="entry name" value="DUF87"/>
    <property type="match status" value="1"/>
</dbReference>
<dbReference type="RefSeq" id="WP_244684484.1">
    <property type="nucleotide sequence ID" value="NZ_CP095043.1"/>
</dbReference>
<dbReference type="GO" id="GO:0005524">
    <property type="term" value="F:ATP binding"/>
    <property type="evidence" value="ECO:0007669"/>
    <property type="project" value="UniProtKB-KW"/>
</dbReference>
<evidence type="ECO:0000313" key="3">
    <source>
        <dbReference type="Proteomes" id="UP000831775"/>
    </source>
</evidence>
<accession>A0ABY4FT73</accession>
<name>A0ABY4FT73_9MICO</name>
<reference evidence="2 3" key="1">
    <citation type="submission" date="2022-04" db="EMBL/GenBank/DDBJ databases">
        <title>Leucobacter sp. isolated from rhizosphere of onion.</title>
        <authorList>
            <person name="Won M."/>
            <person name="Lee C.-M."/>
            <person name="Woen H.-Y."/>
            <person name="Kwon S.-W."/>
        </authorList>
    </citation>
    <scope>NUCLEOTIDE SEQUENCE [LARGE SCALE GENOMIC DNA]</scope>
    <source>
        <strain evidence="2 3">H25R-14</strain>
    </source>
</reference>
<dbReference type="InterPro" id="IPR027417">
    <property type="entry name" value="P-loop_NTPase"/>
</dbReference>
<protein>
    <submittedName>
        <fullName evidence="2">ATP-binding protein</fullName>
    </submittedName>
</protein>
<organism evidence="2 3">
    <name type="scientific">Leucobacter rhizosphaerae</name>
    <dbReference type="NCBI Taxonomy" id="2932245"/>
    <lineage>
        <taxon>Bacteria</taxon>
        <taxon>Bacillati</taxon>
        <taxon>Actinomycetota</taxon>
        <taxon>Actinomycetes</taxon>
        <taxon>Micrococcales</taxon>
        <taxon>Microbacteriaceae</taxon>
        <taxon>Leucobacter</taxon>
    </lineage>
</organism>
<keyword evidence="2" id="KW-0547">Nucleotide-binding</keyword>
<proteinExistence type="predicted"/>
<dbReference type="InterPro" id="IPR002789">
    <property type="entry name" value="HerA_central"/>
</dbReference>